<evidence type="ECO:0000256" key="1">
    <source>
        <dbReference type="SAM" id="Phobius"/>
    </source>
</evidence>
<gene>
    <name evidence="2" type="ORF">DKT69_29550</name>
</gene>
<dbReference type="Proteomes" id="UP000246050">
    <property type="component" value="Unassembled WGS sequence"/>
</dbReference>
<evidence type="ECO:0000313" key="3">
    <source>
        <dbReference type="Proteomes" id="UP000246050"/>
    </source>
</evidence>
<proteinExistence type="predicted"/>
<name>A0A317DC11_9ACTN</name>
<dbReference type="AlphaFoldDB" id="A0A317DC11"/>
<accession>A0A317DC11</accession>
<protein>
    <submittedName>
        <fullName evidence="2">Uncharacterized protein</fullName>
    </submittedName>
</protein>
<feature type="transmembrane region" description="Helical" evidence="1">
    <location>
        <begin position="67"/>
        <end position="87"/>
    </location>
</feature>
<dbReference type="RefSeq" id="WP_109804741.1">
    <property type="nucleotide sequence ID" value="NZ_QGKS01000364.1"/>
</dbReference>
<evidence type="ECO:0000313" key="2">
    <source>
        <dbReference type="EMBL" id="PWR10195.1"/>
    </source>
</evidence>
<keyword evidence="1" id="KW-0812">Transmembrane</keyword>
<feature type="transmembrane region" description="Helical" evidence="1">
    <location>
        <begin position="12"/>
        <end position="30"/>
    </location>
</feature>
<organism evidence="2 3">
    <name type="scientific">Micromonospora sicca</name>
    <dbReference type="NCBI Taxonomy" id="2202420"/>
    <lineage>
        <taxon>Bacteria</taxon>
        <taxon>Bacillati</taxon>
        <taxon>Actinomycetota</taxon>
        <taxon>Actinomycetes</taxon>
        <taxon>Micromonosporales</taxon>
        <taxon>Micromonosporaceae</taxon>
        <taxon>Micromonospora</taxon>
    </lineage>
</organism>
<reference evidence="2 3" key="1">
    <citation type="submission" date="2018-05" db="EMBL/GenBank/DDBJ databases">
        <title>Micromonosporas from Atacama Desert.</title>
        <authorList>
            <person name="Carro L."/>
            <person name="Golinska P."/>
            <person name="Klenk H.-P."/>
            <person name="Goodfellow M."/>
        </authorList>
    </citation>
    <scope>NUCLEOTIDE SEQUENCE [LARGE SCALE GENOMIC DNA]</scope>
    <source>
        <strain evidence="2 3">4G51</strain>
    </source>
</reference>
<keyword evidence="1" id="KW-1133">Transmembrane helix</keyword>
<dbReference type="EMBL" id="QGKS01000364">
    <property type="protein sequence ID" value="PWR10195.1"/>
    <property type="molecule type" value="Genomic_DNA"/>
</dbReference>
<comment type="caution">
    <text evidence="2">The sequence shown here is derived from an EMBL/GenBank/DDBJ whole genome shotgun (WGS) entry which is preliminary data.</text>
</comment>
<feature type="transmembrane region" description="Helical" evidence="1">
    <location>
        <begin position="42"/>
        <end position="60"/>
    </location>
</feature>
<sequence length="89" mass="9411">MAAFQESAFANLRRAVGNVPLIFGAVSAYLLMSGEVDPPQLAPHAVCVLAGLLAVGDLVFDQRRRWGIAPLVIAWSALVIGLVGLVLTR</sequence>
<keyword evidence="1" id="KW-0472">Membrane</keyword>